<name>A0A4Y2KC78_ARAVE</name>
<keyword evidence="2" id="KW-1185">Reference proteome</keyword>
<dbReference type="Proteomes" id="UP000499080">
    <property type="component" value="Unassembled WGS sequence"/>
</dbReference>
<evidence type="ECO:0000313" key="2">
    <source>
        <dbReference type="Proteomes" id="UP000499080"/>
    </source>
</evidence>
<dbReference type="EMBL" id="BGPR01004474">
    <property type="protein sequence ID" value="GBN00031.1"/>
    <property type="molecule type" value="Genomic_DNA"/>
</dbReference>
<proteinExistence type="predicted"/>
<dbReference type="AlphaFoldDB" id="A0A4Y2KC78"/>
<evidence type="ECO:0000313" key="1">
    <source>
        <dbReference type="EMBL" id="GBN00031.1"/>
    </source>
</evidence>
<protein>
    <submittedName>
        <fullName evidence="1">Uncharacterized protein</fullName>
    </submittedName>
</protein>
<gene>
    <name evidence="1" type="ORF">AVEN_249267_1</name>
</gene>
<organism evidence="1 2">
    <name type="scientific">Araneus ventricosus</name>
    <name type="common">Orbweaver spider</name>
    <name type="synonym">Epeira ventricosa</name>
    <dbReference type="NCBI Taxonomy" id="182803"/>
    <lineage>
        <taxon>Eukaryota</taxon>
        <taxon>Metazoa</taxon>
        <taxon>Ecdysozoa</taxon>
        <taxon>Arthropoda</taxon>
        <taxon>Chelicerata</taxon>
        <taxon>Arachnida</taxon>
        <taxon>Araneae</taxon>
        <taxon>Araneomorphae</taxon>
        <taxon>Entelegynae</taxon>
        <taxon>Araneoidea</taxon>
        <taxon>Araneidae</taxon>
        <taxon>Araneus</taxon>
    </lineage>
</organism>
<accession>A0A4Y2KC78</accession>
<reference evidence="1 2" key="1">
    <citation type="journal article" date="2019" name="Sci. Rep.">
        <title>Orb-weaving spider Araneus ventricosus genome elucidates the spidroin gene catalogue.</title>
        <authorList>
            <person name="Kono N."/>
            <person name="Nakamura H."/>
            <person name="Ohtoshi R."/>
            <person name="Moran D.A.P."/>
            <person name="Shinohara A."/>
            <person name="Yoshida Y."/>
            <person name="Fujiwara M."/>
            <person name="Mori M."/>
            <person name="Tomita M."/>
            <person name="Arakawa K."/>
        </authorList>
    </citation>
    <scope>NUCLEOTIDE SEQUENCE [LARGE SCALE GENOMIC DNA]</scope>
</reference>
<sequence>MYRSFQNETNPLLKLWIRISDSESESVIPIPRIRQIRSLCSELDPVIPFEDSDPWIRFGVNDLSLRGLFWYPRWGGRRHFFRTLTTRKVTSPNPTGGTRIDP</sequence>
<comment type="caution">
    <text evidence="1">The sequence shown here is derived from an EMBL/GenBank/DDBJ whole genome shotgun (WGS) entry which is preliminary data.</text>
</comment>